<feature type="compositionally biased region" description="Basic residues" evidence="1">
    <location>
        <begin position="338"/>
        <end position="347"/>
    </location>
</feature>
<organism evidence="2">
    <name type="scientific">Eutreptiella gymnastica</name>
    <dbReference type="NCBI Taxonomy" id="73025"/>
    <lineage>
        <taxon>Eukaryota</taxon>
        <taxon>Discoba</taxon>
        <taxon>Euglenozoa</taxon>
        <taxon>Euglenida</taxon>
        <taxon>Spirocuta</taxon>
        <taxon>Euglenophyceae</taxon>
        <taxon>Eutreptiales</taxon>
        <taxon>Eutreptiaceae</taxon>
        <taxon>Eutreptiella</taxon>
    </lineage>
</organism>
<feature type="compositionally biased region" description="Low complexity" evidence="1">
    <location>
        <begin position="157"/>
        <end position="175"/>
    </location>
</feature>
<evidence type="ECO:0000256" key="1">
    <source>
        <dbReference type="SAM" id="MobiDB-lite"/>
    </source>
</evidence>
<dbReference type="EMBL" id="HBGA01105706">
    <property type="protein sequence ID" value="CAD9028168.1"/>
    <property type="molecule type" value="Transcribed_RNA"/>
</dbReference>
<feature type="compositionally biased region" description="Low complexity" evidence="1">
    <location>
        <begin position="287"/>
        <end position="301"/>
    </location>
</feature>
<protein>
    <submittedName>
        <fullName evidence="2">Uncharacterized protein</fullName>
    </submittedName>
</protein>
<reference evidence="2" key="1">
    <citation type="submission" date="2021-01" db="EMBL/GenBank/DDBJ databases">
        <authorList>
            <person name="Corre E."/>
            <person name="Pelletier E."/>
            <person name="Niang G."/>
            <person name="Scheremetjew M."/>
            <person name="Finn R."/>
            <person name="Kale V."/>
            <person name="Holt S."/>
            <person name="Cochrane G."/>
            <person name="Meng A."/>
            <person name="Brown T."/>
            <person name="Cohen L."/>
        </authorList>
    </citation>
    <scope>NUCLEOTIDE SEQUENCE</scope>
    <source>
        <strain evidence="2">NIES-381</strain>
    </source>
</reference>
<feature type="region of interest" description="Disordered" evidence="1">
    <location>
        <begin position="146"/>
        <end position="229"/>
    </location>
</feature>
<feature type="region of interest" description="Disordered" evidence="1">
    <location>
        <begin position="242"/>
        <end position="357"/>
    </location>
</feature>
<feature type="compositionally biased region" description="Polar residues" evidence="1">
    <location>
        <begin position="257"/>
        <end position="278"/>
    </location>
</feature>
<sequence length="357" mass="37873">MGGCTSSGTSVTPFKQKPFSVRNFGSRDFGGGVFSDVMYGKAKSRLHLTNRNGSRNLRCMIEAVQEGYLDPQKISDINAWIDGVLESAQEHPLEALAQFDESSMRDDELSASGSVFSLFEDCLSNQSYGSSVASTGSLMSLASRLHGSTSDLRNPRNHSSSRSSVSSRRSSSSNSGLQSPRNKGHKVQPHKVRKASRPNPNPNRDADAHSRNVARGLRPKPPHQDEDVTRHPAVDLPWAFPDVATGLPATQPPETGCSRSQISGESETASAQPSISSGGSYGTLSDAGPALAEPGPGAPRGRMMKTISSQSLGNAAAKAHLPRLLKSNSGPVGISRNLPKHGSHKNLKGLISPKDSV</sequence>
<dbReference type="AlphaFoldDB" id="A0A7S1J0G3"/>
<gene>
    <name evidence="2" type="ORF">EGYM00392_LOCUS39303</name>
</gene>
<proteinExistence type="predicted"/>
<name>A0A7S1J0G3_9EUGL</name>
<evidence type="ECO:0000313" key="2">
    <source>
        <dbReference type="EMBL" id="CAD9028168.1"/>
    </source>
</evidence>
<feature type="compositionally biased region" description="Basic residues" evidence="1">
    <location>
        <begin position="182"/>
        <end position="196"/>
    </location>
</feature>
<accession>A0A7S1J0G3</accession>